<dbReference type="GO" id="GO:0004553">
    <property type="term" value="F:hydrolase activity, hydrolyzing O-glycosyl compounds"/>
    <property type="evidence" value="ECO:0007669"/>
    <property type="project" value="InterPro"/>
</dbReference>
<dbReference type="HOGENOM" id="CLU_929733_0_0_0"/>
<dbReference type="eggNOG" id="ENOG502ZDV6">
    <property type="taxonomic scope" value="Bacteria"/>
</dbReference>
<evidence type="ECO:0000313" key="3">
    <source>
        <dbReference type="EMBL" id="ADE53848.1"/>
    </source>
</evidence>
<dbReference type="AlphaFoldDB" id="D5EQ80"/>
<sequence>MKIPQRYRRRTSTIASLALLLIAVAPLSAYREGPNPPSSVRSQYNAYDPNLSDNFNGGVDWSKWTRRQTNIASKGSLATWQLGTVNGGWMRLYGKRINGNWVGNGFASKPSKIYNTGFYVARWKFNGPSNNKTIYHPSIWSANWNNGVDSATIPTGSNWLELDFMEYESWPHYSPASHLVPRVNGQIPSGNTRPRMVDGGVITSFSDQIWGVEYHKNYIRTWKYANGTWSQVGRTVWSSGQTNWAINKYSYKCRKKMYWILSNITPDWQRRPAALQNNSTADTAFYINYFEYHPGKSKI</sequence>
<dbReference type="OrthoDB" id="1415394at2"/>
<dbReference type="InterPro" id="IPR000757">
    <property type="entry name" value="Beta-glucanase-like"/>
</dbReference>
<evidence type="ECO:0000256" key="1">
    <source>
        <dbReference type="SAM" id="SignalP"/>
    </source>
</evidence>
<dbReference type="GO" id="GO:0005975">
    <property type="term" value="P:carbohydrate metabolic process"/>
    <property type="evidence" value="ECO:0007669"/>
    <property type="project" value="InterPro"/>
</dbReference>
<protein>
    <recommendedName>
        <fullName evidence="2">GH16 domain-containing protein</fullName>
    </recommendedName>
</protein>
<evidence type="ECO:0000259" key="2">
    <source>
        <dbReference type="PROSITE" id="PS51762"/>
    </source>
</evidence>
<keyword evidence="4" id="KW-1185">Reference proteome</keyword>
<proteinExistence type="predicted"/>
<feature type="domain" description="GH16" evidence="2">
    <location>
        <begin position="28"/>
        <end position="298"/>
    </location>
</feature>
<dbReference type="KEGG" id="caa:Caka_0824"/>
<reference evidence="3 4" key="1">
    <citation type="journal article" date="2010" name="Stand. Genomic Sci.">
        <title>Complete genome sequence of Coraliomargarita akajimensis type strain (04OKA010-24).</title>
        <authorList>
            <person name="Mavromatis K."/>
            <person name="Abt B."/>
            <person name="Brambilla E."/>
            <person name="Lapidus A."/>
            <person name="Copeland A."/>
            <person name="Deshpande S."/>
            <person name="Nolan M."/>
            <person name="Lucas S."/>
            <person name="Tice H."/>
            <person name="Cheng J.F."/>
            <person name="Han C."/>
            <person name="Detter J.C."/>
            <person name="Woyke T."/>
            <person name="Goodwin L."/>
            <person name="Pitluck S."/>
            <person name="Held B."/>
            <person name="Brettin T."/>
            <person name="Tapia R."/>
            <person name="Ivanova N."/>
            <person name="Mikhailova N."/>
            <person name="Pati A."/>
            <person name="Liolios K."/>
            <person name="Chen A."/>
            <person name="Palaniappan K."/>
            <person name="Land M."/>
            <person name="Hauser L."/>
            <person name="Chang Y.J."/>
            <person name="Jeffries C.D."/>
            <person name="Rohde M."/>
            <person name="Goker M."/>
            <person name="Bristow J."/>
            <person name="Eisen J.A."/>
            <person name="Markowitz V."/>
            <person name="Hugenholtz P."/>
            <person name="Klenk H.P."/>
            <person name="Kyrpides N.C."/>
        </authorList>
    </citation>
    <scope>NUCLEOTIDE SEQUENCE [LARGE SCALE GENOMIC DNA]</scope>
    <source>
        <strain evidence="4">DSM 45221 / IAM 15411 / JCM 23193 / KCTC 12865</strain>
    </source>
</reference>
<dbReference type="EMBL" id="CP001998">
    <property type="protein sequence ID" value="ADE53848.1"/>
    <property type="molecule type" value="Genomic_DNA"/>
</dbReference>
<dbReference type="PROSITE" id="PS51762">
    <property type="entry name" value="GH16_2"/>
    <property type="match status" value="1"/>
</dbReference>
<gene>
    <name evidence="3" type="ordered locus">Caka_0824</name>
</gene>
<accession>D5EQ80</accession>
<dbReference type="RefSeq" id="WP_013042572.1">
    <property type="nucleotide sequence ID" value="NC_014008.1"/>
</dbReference>
<feature type="signal peptide" evidence="1">
    <location>
        <begin position="1"/>
        <end position="31"/>
    </location>
</feature>
<evidence type="ECO:0000313" key="4">
    <source>
        <dbReference type="Proteomes" id="UP000000925"/>
    </source>
</evidence>
<organism evidence="3 4">
    <name type="scientific">Coraliomargarita akajimensis (strain DSM 45221 / IAM 15411 / JCM 23193 / KCTC 12865 / 04OKA010-24)</name>
    <dbReference type="NCBI Taxonomy" id="583355"/>
    <lineage>
        <taxon>Bacteria</taxon>
        <taxon>Pseudomonadati</taxon>
        <taxon>Verrucomicrobiota</taxon>
        <taxon>Opitutia</taxon>
        <taxon>Puniceicoccales</taxon>
        <taxon>Coraliomargaritaceae</taxon>
        <taxon>Coraliomargarita</taxon>
    </lineage>
</organism>
<feature type="chain" id="PRO_5003071347" description="GH16 domain-containing protein" evidence="1">
    <location>
        <begin position="32"/>
        <end position="299"/>
    </location>
</feature>
<dbReference type="Proteomes" id="UP000000925">
    <property type="component" value="Chromosome"/>
</dbReference>
<name>D5EQ80_CORAD</name>
<keyword evidence="1" id="KW-0732">Signal</keyword>